<proteinExistence type="predicted"/>
<gene>
    <name evidence="1" type="ORF">L6452_35452</name>
</gene>
<dbReference type="EMBL" id="CM042059">
    <property type="protein sequence ID" value="KAI3680679.1"/>
    <property type="molecule type" value="Genomic_DNA"/>
</dbReference>
<evidence type="ECO:0000313" key="1">
    <source>
        <dbReference type="EMBL" id="KAI3680679.1"/>
    </source>
</evidence>
<name>A0ACB8Y7L5_ARCLA</name>
<evidence type="ECO:0000313" key="2">
    <source>
        <dbReference type="Proteomes" id="UP001055879"/>
    </source>
</evidence>
<organism evidence="1 2">
    <name type="scientific">Arctium lappa</name>
    <name type="common">Greater burdock</name>
    <name type="synonym">Lappa major</name>
    <dbReference type="NCBI Taxonomy" id="4217"/>
    <lineage>
        <taxon>Eukaryota</taxon>
        <taxon>Viridiplantae</taxon>
        <taxon>Streptophyta</taxon>
        <taxon>Embryophyta</taxon>
        <taxon>Tracheophyta</taxon>
        <taxon>Spermatophyta</taxon>
        <taxon>Magnoliopsida</taxon>
        <taxon>eudicotyledons</taxon>
        <taxon>Gunneridae</taxon>
        <taxon>Pentapetalae</taxon>
        <taxon>asterids</taxon>
        <taxon>campanulids</taxon>
        <taxon>Asterales</taxon>
        <taxon>Asteraceae</taxon>
        <taxon>Carduoideae</taxon>
        <taxon>Cardueae</taxon>
        <taxon>Arctiinae</taxon>
        <taxon>Arctium</taxon>
    </lineage>
</organism>
<dbReference type="Proteomes" id="UP001055879">
    <property type="component" value="Linkage Group LG13"/>
</dbReference>
<keyword evidence="2" id="KW-1185">Reference proteome</keyword>
<reference evidence="2" key="1">
    <citation type="journal article" date="2022" name="Mol. Ecol. Resour.">
        <title>The genomes of chicory, endive, great burdock and yacon provide insights into Asteraceae palaeo-polyploidization history and plant inulin production.</title>
        <authorList>
            <person name="Fan W."/>
            <person name="Wang S."/>
            <person name="Wang H."/>
            <person name="Wang A."/>
            <person name="Jiang F."/>
            <person name="Liu H."/>
            <person name="Zhao H."/>
            <person name="Xu D."/>
            <person name="Zhang Y."/>
        </authorList>
    </citation>
    <scope>NUCLEOTIDE SEQUENCE [LARGE SCALE GENOMIC DNA]</scope>
    <source>
        <strain evidence="2">cv. Niubang</strain>
    </source>
</reference>
<protein>
    <submittedName>
        <fullName evidence="1">Uncharacterized protein</fullName>
    </submittedName>
</protein>
<accession>A0ACB8Y7L5</accession>
<sequence>MVAIANAGFRAIAPDYRGYGLSDIPVEPEKTSFADLVKDTAIILHSLAISKVFVIGKDFGGMVGYIFALFFPEKLAGIITLGIPYMPPEALQQLQTLPEGFYMRRWQERGRAEADFSRFDAKTVVKNIYILFSKSEVPIASENQEIMDLVDPSAPLPSWFSEEDLETYAASYGKSGFLTALQIPYRSLMEKIAPPNQDPNAPIVEAPALLLGKSGSIVRKSGGHGIGSLKALNVALLDKWCCRSV</sequence>
<reference evidence="1 2" key="2">
    <citation type="journal article" date="2022" name="Mol. Ecol. Resour.">
        <title>The genomes of chicory, endive, great burdock and yacon provide insights into Asteraceae paleo-polyploidization history and plant inulin production.</title>
        <authorList>
            <person name="Fan W."/>
            <person name="Wang S."/>
            <person name="Wang H."/>
            <person name="Wang A."/>
            <person name="Jiang F."/>
            <person name="Liu H."/>
            <person name="Zhao H."/>
            <person name="Xu D."/>
            <person name="Zhang Y."/>
        </authorList>
    </citation>
    <scope>NUCLEOTIDE SEQUENCE [LARGE SCALE GENOMIC DNA]</scope>
    <source>
        <strain evidence="2">cv. Niubang</strain>
    </source>
</reference>
<comment type="caution">
    <text evidence="1">The sequence shown here is derived from an EMBL/GenBank/DDBJ whole genome shotgun (WGS) entry which is preliminary data.</text>
</comment>